<dbReference type="AlphaFoldDB" id="A0A6B3NFJ9"/>
<dbReference type="EMBL" id="JAAHFQ010000559">
    <property type="protein sequence ID" value="NER30447.1"/>
    <property type="molecule type" value="Genomic_DNA"/>
</dbReference>
<proteinExistence type="predicted"/>
<accession>A0A6B3NFJ9</accession>
<name>A0A6B3NFJ9_9CYAN</name>
<comment type="caution">
    <text evidence="2">The sequence shown here is derived from an EMBL/GenBank/DDBJ whole genome shotgun (WGS) entry which is preliminary data.</text>
</comment>
<organism evidence="2">
    <name type="scientific">Symploca sp. SIO1C4</name>
    <dbReference type="NCBI Taxonomy" id="2607765"/>
    <lineage>
        <taxon>Bacteria</taxon>
        <taxon>Bacillati</taxon>
        <taxon>Cyanobacteriota</taxon>
        <taxon>Cyanophyceae</taxon>
        <taxon>Coleofasciculales</taxon>
        <taxon>Coleofasciculaceae</taxon>
        <taxon>Symploca</taxon>
    </lineage>
</organism>
<reference evidence="2" key="1">
    <citation type="submission" date="2019-11" db="EMBL/GenBank/DDBJ databases">
        <title>Genomic insights into an expanded diversity of filamentous marine cyanobacteria reveals the extraordinary biosynthetic potential of Moorea and Okeania.</title>
        <authorList>
            <person name="Ferreira Leao T."/>
            <person name="Wang M."/>
            <person name="Moss N."/>
            <person name="Da Silva R."/>
            <person name="Sanders J."/>
            <person name="Nurk S."/>
            <person name="Gurevich A."/>
            <person name="Humphrey G."/>
            <person name="Reher R."/>
            <person name="Zhu Q."/>
            <person name="Belda-Ferre P."/>
            <person name="Glukhov E."/>
            <person name="Rex R."/>
            <person name="Dorrestein P.C."/>
            <person name="Knight R."/>
            <person name="Pevzner P."/>
            <person name="Gerwick W.H."/>
            <person name="Gerwick L."/>
        </authorList>
    </citation>
    <scope>NUCLEOTIDE SEQUENCE</scope>
    <source>
        <strain evidence="2">SIO1C4</strain>
    </source>
</reference>
<sequence>MVTTRKKTTKSSAKSTDKSNDAAIKTKNSTKLTPSQQAEALVKKIRNAIHTQYKVKLATRDSRIATKVGHAVREKLGLDIQAQMNKWGNGKKFDWQEWNNKVFPKLFGKPDALKVNVEVLALAMSMLYDTISEDTEAAINDLIDFNAKSLARRNGFAKDSEEELEDEEFDEDDEDDDIDDLLEELDDEDDEEGSEDEDFEIDEEEEFDEEN</sequence>
<evidence type="ECO:0000256" key="1">
    <source>
        <dbReference type="SAM" id="MobiDB-lite"/>
    </source>
</evidence>
<gene>
    <name evidence="2" type="ORF">F6J89_23205</name>
</gene>
<feature type="compositionally biased region" description="Acidic residues" evidence="1">
    <location>
        <begin position="160"/>
        <end position="211"/>
    </location>
</feature>
<feature type="region of interest" description="Disordered" evidence="1">
    <location>
        <begin position="156"/>
        <end position="211"/>
    </location>
</feature>
<evidence type="ECO:0000313" key="2">
    <source>
        <dbReference type="EMBL" id="NER30447.1"/>
    </source>
</evidence>
<feature type="region of interest" description="Disordered" evidence="1">
    <location>
        <begin position="1"/>
        <end position="31"/>
    </location>
</feature>
<protein>
    <submittedName>
        <fullName evidence="2">Primosomal protein</fullName>
    </submittedName>
</protein>